<dbReference type="EMBL" id="JBJIAA010000003">
    <property type="protein sequence ID" value="MFL0249770.1"/>
    <property type="molecule type" value="Genomic_DNA"/>
</dbReference>
<name>A0ABW8TDM8_9CLOT</name>
<proteinExistence type="predicted"/>
<dbReference type="InterPro" id="IPR050769">
    <property type="entry name" value="NAT_camello-type"/>
</dbReference>
<dbReference type="CDD" id="cd04301">
    <property type="entry name" value="NAT_SF"/>
    <property type="match status" value="1"/>
</dbReference>
<keyword evidence="3" id="KW-0012">Acyltransferase</keyword>
<dbReference type="Pfam" id="PF00583">
    <property type="entry name" value="Acetyltransf_1"/>
    <property type="match status" value="1"/>
</dbReference>
<dbReference type="Proteomes" id="UP001623592">
    <property type="component" value="Unassembled WGS sequence"/>
</dbReference>
<dbReference type="InterPro" id="IPR000182">
    <property type="entry name" value="GNAT_dom"/>
</dbReference>
<gene>
    <name evidence="3" type="ORF">ACJDT4_05000</name>
</gene>
<sequence length="165" mass="19176">MRKAAKKDIKDIMQIIKETIEEMRSYSNTQWDENYPKEEDFTSDIEKGELFVVDRDGKLAGFVCINKIEPAEYGGLSWSFNGAAMVVHRMAVNPNYRRSGVGTELMKFVDDFALKNNIKHLKIDTYSINAKMNDLIVKCNYNFVGEIYFLGREKPFFCYEKILNL</sequence>
<dbReference type="RefSeq" id="WP_406786433.1">
    <property type="nucleotide sequence ID" value="NZ_JBJIAA010000003.1"/>
</dbReference>
<organism evidence="3 4">
    <name type="scientific">Clostridium neuense</name>
    <dbReference type="NCBI Taxonomy" id="1728934"/>
    <lineage>
        <taxon>Bacteria</taxon>
        <taxon>Bacillati</taxon>
        <taxon>Bacillota</taxon>
        <taxon>Clostridia</taxon>
        <taxon>Eubacteriales</taxon>
        <taxon>Clostridiaceae</taxon>
        <taxon>Clostridium</taxon>
    </lineage>
</organism>
<reference evidence="3 4" key="1">
    <citation type="submission" date="2024-11" db="EMBL/GenBank/DDBJ databases">
        <authorList>
            <person name="Heng Y.C."/>
            <person name="Lim A.C.H."/>
            <person name="Lee J.K.Y."/>
            <person name="Kittelmann S."/>
        </authorList>
    </citation>
    <scope>NUCLEOTIDE SEQUENCE [LARGE SCALE GENOMIC DNA]</scope>
    <source>
        <strain evidence="3 4">WILCCON 0114</strain>
    </source>
</reference>
<dbReference type="InterPro" id="IPR016181">
    <property type="entry name" value="Acyl_CoA_acyltransferase"/>
</dbReference>
<dbReference type="PANTHER" id="PTHR13947">
    <property type="entry name" value="GNAT FAMILY N-ACETYLTRANSFERASE"/>
    <property type="match status" value="1"/>
</dbReference>
<dbReference type="PANTHER" id="PTHR13947:SF37">
    <property type="entry name" value="LD18367P"/>
    <property type="match status" value="1"/>
</dbReference>
<accession>A0ABW8TDM8</accession>
<evidence type="ECO:0000256" key="1">
    <source>
        <dbReference type="ARBA" id="ARBA00022679"/>
    </source>
</evidence>
<keyword evidence="4" id="KW-1185">Reference proteome</keyword>
<dbReference type="PROSITE" id="PS51186">
    <property type="entry name" value="GNAT"/>
    <property type="match status" value="1"/>
</dbReference>
<evidence type="ECO:0000313" key="3">
    <source>
        <dbReference type="EMBL" id="MFL0249770.1"/>
    </source>
</evidence>
<feature type="domain" description="N-acetyltransferase" evidence="2">
    <location>
        <begin position="1"/>
        <end position="165"/>
    </location>
</feature>
<comment type="caution">
    <text evidence="3">The sequence shown here is derived from an EMBL/GenBank/DDBJ whole genome shotgun (WGS) entry which is preliminary data.</text>
</comment>
<protein>
    <submittedName>
        <fullName evidence="3">GNAT family N-acetyltransferase</fullName>
        <ecNumber evidence="3">2.3.-.-</ecNumber>
    </submittedName>
</protein>
<keyword evidence="1 3" id="KW-0808">Transferase</keyword>
<dbReference type="SUPFAM" id="SSF55729">
    <property type="entry name" value="Acyl-CoA N-acyltransferases (Nat)"/>
    <property type="match status" value="1"/>
</dbReference>
<evidence type="ECO:0000313" key="4">
    <source>
        <dbReference type="Proteomes" id="UP001623592"/>
    </source>
</evidence>
<dbReference type="GO" id="GO:0016746">
    <property type="term" value="F:acyltransferase activity"/>
    <property type="evidence" value="ECO:0007669"/>
    <property type="project" value="UniProtKB-KW"/>
</dbReference>
<evidence type="ECO:0000259" key="2">
    <source>
        <dbReference type="PROSITE" id="PS51186"/>
    </source>
</evidence>
<dbReference type="EC" id="2.3.-.-" evidence="3"/>
<dbReference type="Gene3D" id="3.40.630.30">
    <property type="match status" value="1"/>
</dbReference>